<feature type="region of interest" description="Disordered" evidence="1">
    <location>
        <begin position="119"/>
        <end position="204"/>
    </location>
</feature>
<dbReference type="Proteomes" id="UP000094020">
    <property type="component" value="Chromosome 4"/>
</dbReference>
<organism evidence="2">
    <name type="scientific">Kwoniella pini CBS 10737</name>
    <dbReference type="NCBI Taxonomy" id="1296096"/>
    <lineage>
        <taxon>Eukaryota</taxon>
        <taxon>Fungi</taxon>
        <taxon>Dikarya</taxon>
        <taxon>Basidiomycota</taxon>
        <taxon>Agaricomycotina</taxon>
        <taxon>Tremellomycetes</taxon>
        <taxon>Tremellales</taxon>
        <taxon>Cryptococcaceae</taxon>
        <taxon>Kwoniella</taxon>
    </lineage>
</organism>
<feature type="region of interest" description="Disordered" evidence="1">
    <location>
        <begin position="229"/>
        <end position="272"/>
    </location>
</feature>
<feature type="region of interest" description="Disordered" evidence="1">
    <location>
        <begin position="590"/>
        <end position="632"/>
    </location>
</feature>
<feature type="region of interest" description="Disordered" evidence="1">
    <location>
        <begin position="1"/>
        <end position="25"/>
    </location>
</feature>
<feature type="compositionally biased region" description="Basic residues" evidence="1">
    <location>
        <begin position="861"/>
        <end position="871"/>
    </location>
</feature>
<evidence type="ECO:0000313" key="3">
    <source>
        <dbReference type="EMBL" id="WWC69452.1"/>
    </source>
</evidence>
<reference evidence="3" key="4">
    <citation type="submission" date="2024-02" db="EMBL/GenBank/DDBJ databases">
        <title>Comparative genomics of Cryptococcus and Kwoniella reveals pathogenesis evolution and contrasting modes of karyotype evolution via chromosome fusion or intercentromeric recombination.</title>
        <authorList>
            <person name="Coelho M.A."/>
            <person name="David-Palma M."/>
            <person name="Shea T."/>
            <person name="Bowers K."/>
            <person name="McGinley-Smith S."/>
            <person name="Mohammad A.W."/>
            <person name="Gnirke A."/>
            <person name="Yurkov A.M."/>
            <person name="Nowrousian M."/>
            <person name="Sun S."/>
            <person name="Cuomo C.A."/>
            <person name="Heitman J."/>
        </authorList>
    </citation>
    <scope>NUCLEOTIDE SEQUENCE</scope>
    <source>
        <strain evidence="3">CBS 10737</strain>
    </source>
</reference>
<dbReference type="PANTHER" id="PTHR12507">
    <property type="entry name" value="REDUCED GROWTH PHENOTYPE 1 RGP1, YEAST -RELATED"/>
    <property type="match status" value="1"/>
</dbReference>
<feature type="compositionally biased region" description="Basic and acidic residues" evidence="1">
    <location>
        <begin position="872"/>
        <end position="884"/>
    </location>
</feature>
<dbReference type="EMBL" id="CP144522">
    <property type="protein sequence ID" value="WWC69452.1"/>
    <property type="molecule type" value="Genomic_DNA"/>
</dbReference>
<feature type="compositionally biased region" description="Polar residues" evidence="1">
    <location>
        <begin position="130"/>
        <end position="140"/>
    </location>
</feature>
<feature type="region of interest" description="Disordered" evidence="1">
    <location>
        <begin position="652"/>
        <end position="694"/>
    </location>
</feature>
<feature type="region of interest" description="Disordered" evidence="1">
    <location>
        <begin position="286"/>
        <end position="341"/>
    </location>
</feature>
<dbReference type="KEGG" id="kpin:30169974"/>
<feature type="compositionally biased region" description="Polar residues" evidence="1">
    <location>
        <begin position="592"/>
        <end position="608"/>
    </location>
</feature>
<dbReference type="STRING" id="1296096.A0A1B9I9U6"/>
<evidence type="ECO:0000313" key="2">
    <source>
        <dbReference type="EMBL" id="OCF52316.1"/>
    </source>
</evidence>
<dbReference type="GeneID" id="30169974"/>
<name>A0A1B9I9U6_9TREE</name>
<evidence type="ECO:0000256" key="1">
    <source>
        <dbReference type="SAM" id="MobiDB-lite"/>
    </source>
</evidence>
<evidence type="ECO:0000313" key="4">
    <source>
        <dbReference type="Proteomes" id="UP000094020"/>
    </source>
</evidence>
<dbReference type="EMBL" id="KI894008">
    <property type="protein sequence ID" value="OCF52316.1"/>
    <property type="molecule type" value="Genomic_DNA"/>
</dbReference>
<proteinExistence type="predicted"/>
<feature type="compositionally biased region" description="Basic and acidic residues" evidence="1">
    <location>
        <begin position="613"/>
        <end position="632"/>
    </location>
</feature>
<dbReference type="InterPro" id="IPR014848">
    <property type="entry name" value="Rgp1"/>
</dbReference>
<gene>
    <name evidence="2" type="ORF">I206_01605</name>
    <name evidence="3" type="ORF">I206_103391</name>
</gene>
<dbReference type="Pfam" id="PF08737">
    <property type="entry name" value="Rgp1"/>
    <property type="match status" value="1"/>
</dbReference>
<sequence>MSSYFPFSSSSKSLPQPTNSVNLDDPHLQVTITPSASAYYAGETFSVTITFTNTRTPPIDATYPKTPISVPPTADIKSASSSARQLPSLGQCGNDLPIQDFPTRKGQIGVNLPTLPLSHNGTNAEAGPSRITTPLSVNSTPGPPATELGYPYSPGANPAYRAPGWSGNGGGPTSPTREKPMNFRSPDGWTNNHNGKGRESGHGRRTRSLALGQGTMSPQELVWALGGQLTAPPLPSRRPQSAAIPSHHPHSRKISVTNFPLSPPSDESINQTLSPSLQPVIERQITSPSAGTSRPPLNRGASSTSSMGTSGDDETFISNEALTRHKSRPTPSPLGHGRTPSYHNAYGASYLGFGTPPPLPPPTHPYIRERIPADRGTTTILWAYTRLVAHFHPSNTYIPPDPLLPLRSMLLHQPVGSGSLNSTPAMTPTASNAGASSRWQLSFGTGTIGNATQPSLTGSLFGLAKDLVLGGGGGSLEEERKRVWNMKDLPVLETTRSLLGVDVKLKEGESREYTYSLPLPTTLPPAHRGKAFRFSYDLIVSLNVALPGGGGRQKSKDISIPIRVWTNVSVSQPFQTYDVLRPVIQTKDEGSIQETETEIQADQSSLYPVTSVDMRRRSSASDRHRRKTGDTEESLKAYAHYLLDTVKLPSSPCTSDQISPKLPPLSPVRSRPRTPRSQVVSPSSSTFDIPPLPERNASFLERDDELVEESAETGCGEAVEILSRHSSKASYDIAKDGDLVAVLTLIKTTYRLGETVLGVVSFNQGNTSRRVLKFSAFLESRELIPQTLLPPPGDSQPTLARLHAEHRSSYVISSSRIAFSLDIPSDATPGFSLMAGEEGNKGGLEWKVKLQFVVAVPHYHQHHLQHQSNGHRRSESGIRGEKSNTSKIGKYDIISLLPSSLNNNDNDNQFYTASTNLTPLLHSSEHSKSNGSTDLNLQENNREKFAEKWEEMNTELVECEIPVKVLAGNTAFIVRPSIWVI</sequence>
<feature type="compositionally biased region" description="Low complexity" evidence="1">
    <location>
        <begin position="675"/>
        <end position="685"/>
    </location>
</feature>
<dbReference type="RefSeq" id="XP_019013535.1">
    <property type="nucleotide sequence ID" value="XM_019153374.1"/>
</dbReference>
<reference evidence="2" key="1">
    <citation type="submission" date="2013-07" db="EMBL/GenBank/DDBJ databases">
        <title>The Genome Sequence of Cryptococcus pinus CBS10737.</title>
        <authorList>
            <consortium name="The Broad Institute Genome Sequencing Platform"/>
            <person name="Cuomo C."/>
            <person name="Litvintseva A."/>
            <person name="Chen Y."/>
            <person name="Heitman J."/>
            <person name="Sun S."/>
            <person name="Springer D."/>
            <person name="Dromer F."/>
            <person name="Young S.K."/>
            <person name="Zeng Q."/>
            <person name="Gargeya S."/>
            <person name="Fitzgerald M."/>
            <person name="Abouelleil A."/>
            <person name="Alvarado L."/>
            <person name="Berlin A.M."/>
            <person name="Chapman S.B."/>
            <person name="Dewar J."/>
            <person name="Goldberg J."/>
            <person name="Griggs A."/>
            <person name="Gujja S."/>
            <person name="Hansen M."/>
            <person name="Howarth C."/>
            <person name="Imamovic A."/>
            <person name="Larimer J."/>
            <person name="McCowan C."/>
            <person name="Murphy C."/>
            <person name="Pearson M."/>
            <person name="Priest M."/>
            <person name="Roberts A."/>
            <person name="Saif S."/>
            <person name="Shea T."/>
            <person name="Sykes S."/>
            <person name="Wortman J."/>
            <person name="Nusbaum C."/>
            <person name="Birren B."/>
        </authorList>
    </citation>
    <scope>NUCLEOTIDE SEQUENCE [LARGE SCALE GENOMIC DNA]</scope>
    <source>
        <strain evidence="2">CBS 10737</strain>
    </source>
</reference>
<reference evidence="3" key="2">
    <citation type="submission" date="2013-07" db="EMBL/GenBank/DDBJ databases">
        <authorList>
            <consortium name="The Broad Institute Genome Sequencing Platform"/>
            <person name="Cuomo C."/>
            <person name="Litvintseva A."/>
            <person name="Chen Y."/>
            <person name="Heitman J."/>
            <person name="Sun S."/>
            <person name="Springer D."/>
            <person name="Dromer F."/>
            <person name="Young S.K."/>
            <person name="Zeng Q."/>
            <person name="Gargeya S."/>
            <person name="Fitzgerald M."/>
            <person name="Abouelleil A."/>
            <person name="Alvarado L."/>
            <person name="Berlin A.M."/>
            <person name="Chapman S.B."/>
            <person name="Dewar J."/>
            <person name="Goldberg J."/>
            <person name="Griggs A."/>
            <person name="Gujja S."/>
            <person name="Hansen M."/>
            <person name="Howarth C."/>
            <person name="Imamovic A."/>
            <person name="Larimer J."/>
            <person name="McCowan C."/>
            <person name="Murphy C."/>
            <person name="Pearson M."/>
            <person name="Priest M."/>
            <person name="Roberts A."/>
            <person name="Saif S."/>
            <person name="Shea T."/>
            <person name="Sykes S."/>
            <person name="Wortman J."/>
            <person name="Nusbaum C."/>
            <person name="Birren B."/>
        </authorList>
    </citation>
    <scope>NUCLEOTIDE SEQUENCE</scope>
    <source>
        <strain evidence="3">CBS 10737</strain>
    </source>
</reference>
<dbReference type="AlphaFoldDB" id="A0A1B9I9U6"/>
<feature type="region of interest" description="Disordered" evidence="1">
    <location>
        <begin position="861"/>
        <end position="884"/>
    </location>
</feature>
<feature type="compositionally biased region" description="Low complexity" evidence="1">
    <location>
        <begin position="1"/>
        <end position="13"/>
    </location>
</feature>
<protein>
    <recommendedName>
        <fullName evidence="5">Rgp1-domain-containing protein</fullName>
    </recommendedName>
</protein>
<accession>A0A1B9I9U6</accession>
<feature type="compositionally biased region" description="Polar residues" evidence="1">
    <location>
        <begin position="254"/>
        <end position="272"/>
    </location>
</feature>
<reference evidence="2" key="3">
    <citation type="submission" date="2016-07" db="EMBL/GenBank/DDBJ databases">
        <title>Evolution of pathogenesis and genome organization in the Tremellales.</title>
        <authorList>
            <person name="Cuomo C."/>
            <person name="Litvintseva A."/>
            <person name="Heitman J."/>
            <person name="Chen Y."/>
            <person name="Sun S."/>
            <person name="Springer D."/>
            <person name="Dromer F."/>
            <person name="Young S."/>
            <person name="Zeng Q."/>
            <person name="Chapman S."/>
            <person name="Gujja S."/>
            <person name="Saif S."/>
            <person name="Birren B."/>
        </authorList>
    </citation>
    <scope>NUCLEOTIDE SEQUENCE</scope>
    <source>
        <strain evidence="2">CBS 10737</strain>
    </source>
</reference>
<keyword evidence="4" id="KW-1185">Reference proteome</keyword>
<dbReference type="OrthoDB" id="1918at2759"/>
<evidence type="ECO:0008006" key="5">
    <source>
        <dbReference type="Google" id="ProtNLM"/>
    </source>
</evidence>